<organism evidence="1 2">
    <name type="scientific">Komagataeibacter xylinus</name>
    <name type="common">Gluconacetobacter xylinus</name>
    <dbReference type="NCBI Taxonomy" id="28448"/>
    <lineage>
        <taxon>Bacteria</taxon>
        <taxon>Pseudomonadati</taxon>
        <taxon>Pseudomonadota</taxon>
        <taxon>Alphaproteobacteria</taxon>
        <taxon>Acetobacterales</taxon>
        <taxon>Acetobacteraceae</taxon>
        <taxon>Komagataeibacter</taxon>
    </lineage>
</organism>
<dbReference type="Proteomes" id="UP000248257">
    <property type="component" value="Unassembled WGS sequence"/>
</dbReference>
<dbReference type="AlphaFoldDB" id="A0A318PKZ3"/>
<dbReference type="RefSeq" id="WP_061271861.1">
    <property type="nucleotide sequence ID" value="NZ_CBCRXN010000126.1"/>
</dbReference>
<keyword evidence="2" id="KW-1185">Reference proteome</keyword>
<accession>A0A318PKZ3</accession>
<name>A0A318PKZ3_KOMXY</name>
<dbReference type="OrthoDB" id="9776609at2"/>
<protein>
    <submittedName>
        <fullName evidence="1">PepSY domain-containing protein</fullName>
    </submittedName>
</protein>
<dbReference type="EMBL" id="NKUC01000003">
    <property type="protein sequence ID" value="PYD58297.1"/>
    <property type="molecule type" value="Genomic_DNA"/>
</dbReference>
<evidence type="ECO:0000313" key="1">
    <source>
        <dbReference type="EMBL" id="PYD58297.1"/>
    </source>
</evidence>
<proteinExistence type="predicted"/>
<reference evidence="1 2" key="1">
    <citation type="submission" date="2017-07" db="EMBL/GenBank/DDBJ databases">
        <title>A draft genome sequence of Komagataeibacter xylinus LMG 1515.</title>
        <authorList>
            <person name="Skraban J."/>
            <person name="Cleenwerck I."/>
            <person name="Vandamme P."/>
            <person name="Trcek J."/>
        </authorList>
    </citation>
    <scope>NUCLEOTIDE SEQUENCE [LARGE SCALE GENOMIC DNA]</scope>
    <source>
        <strain evidence="1 2">LMG 1515</strain>
    </source>
</reference>
<sequence>MRETLRTRLGWLHGWFGYGAGLVLTCIFATGSVAVFNMEITRWMQPELRLTAPVQPGAPALDAAAHLVAAGQARGVSAFIALPSARSPTLDVLHYNGHEFVGARLDPATGAVIPARITAGGGLFYNFHHTLFLGPQVGTIIVNIAGMILLVAIISGVVIHLHALVPDIILLRLSTARLRAWLDAHLLMGVLFLPFMVMMAYTGVLVKADMIVPVTPRPAARSVQVPAPPPAPMPEMARVQLAPLLAQARASLAGQEPGFILFAPQRVSIFAGDASSAFLTRDHADFSLPEGRPLPVDTTATPIARTMQLMHGLHYARFAPPGLRWLYFLSGLCGTAVMASGLVLFVMKRRRHAGHRWAYRLADGLNVTVIAGLPAAMLAFLAGNRLVPASLTGREDWETGIFFTVWALCASHALFNTLRGQAHHAWRAQLGLVGLLGTSLPVIDLLCCPAAFHALPGLHMAVDGLGSGAAIMALYARHRLGRRGA</sequence>
<evidence type="ECO:0000313" key="2">
    <source>
        <dbReference type="Proteomes" id="UP000248257"/>
    </source>
</evidence>
<dbReference type="STRING" id="1220579.GCA_001571345_00573"/>
<dbReference type="PANTHER" id="PTHR34219">
    <property type="entry name" value="IRON-REGULATED INNER MEMBRANE PROTEIN-RELATED"/>
    <property type="match status" value="1"/>
</dbReference>
<gene>
    <name evidence="1" type="ORF">CFR75_02695</name>
</gene>
<comment type="caution">
    <text evidence="1">The sequence shown here is derived from an EMBL/GenBank/DDBJ whole genome shotgun (WGS) entry which is preliminary data.</text>
</comment>
<dbReference type="PANTHER" id="PTHR34219:SF4">
    <property type="entry name" value="PEPSY DOMAIN-CONTAINING PROTEIN"/>
    <property type="match status" value="1"/>
</dbReference>
<dbReference type="Pfam" id="PF03929">
    <property type="entry name" value="PepSY_TM"/>
    <property type="match status" value="1"/>
</dbReference>
<dbReference type="InterPro" id="IPR005625">
    <property type="entry name" value="PepSY-ass_TM"/>
</dbReference>